<dbReference type="PANTHER" id="PTHR33164">
    <property type="entry name" value="TRANSCRIPTIONAL REGULATOR, MARR FAMILY"/>
    <property type="match status" value="1"/>
</dbReference>
<dbReference type="Pfam" id="PF12802">
    <property type="entry name" value="MarR_2"/>
    <property type="match status" value="1"/>
</dbReference>
<dbReference type="Gene3D" id="1.10.10.10">
    <property type="entry name" value="Winged helix-like DNA-binding domain superfamily/Winged helix DNA-binding domain"/>
    <property type="match status" value="1"/>
</dbReference>
<dbReference type="InterPro" id="IPR039422">
    <property type="entry name" value="MarR/SlyA-like"/>
</dbReference>
<dbReference type="SUPFAM" id="SSF46785">
    <property type="entry name" value="Winged helix' DNA-binding domain"/>
    <property type="match status" value="1"/>
</dbReference>
<dbReference type="EMBL" id="BAABBF010000010">
    <property type="protein sequence ID" value="GAA3721843.1"/>
    <property type="molecule type" value="Genomic_DNA"/>
</dbReference>
<dbReference type="PROSITE" id="PS50995">
    <property type="entry name" value="HTH_MARR_2"/>
    <property type="match status" value="1"/>
</dbReference>
<dbReference type="PANTHER" id="PTHR33164:SF44">
    <property type="entry name" value="TRANSCRIPTIONAL REGULATORY PROTEIN"/>
    <property type="match status" value="1"/>
</dbReference>
<evidence type="ECO:0000313" key="3">
    <source>
        <dbReference type="Proteomes" id="UP001500523"/>
    </source>
</evidence>
<proteinExistence type="predicted"/>
<protein>
    <submittedName>
        <fullName evidence="2">MarR family transcriptional regulator</fullName>
    </submittedName>
</protein>
<sequence length="183" mass="20164">MTTLIPPPADLFLREDAIRGGMDLMLFAHSRHLRKADEELSRWGLGRAHHRVLYFVARRPEMTVGELLAILGIAKQSFARVARQLTDKDLLSQRPGDRDRRQRLLTLTDAGAELEMALFADMRHNMAQAYAAAGGPAVAGFWMVMQNLMGEEARGHFSRLHGIGGGGPRYPAMASASSPTDNA</sequence>
<evidence type="ECO:0000259" key="1">
    <source>
        <dbReference type="PROSITE" id="PS50995"/>
    </source>
</evidence>
<dbReference type="Proteomes" id="UP001500523">
    <property type="component" value="Unassembled WGS sequence"/>
</dbReference>
<gene>
    <name evidence="2" type="ORF">GCM10022268_32570</name>
</gene>
<dbReference type="InterPro" id="IPR036388">
    <property type="entry name" value="WH-like_DNA-bd_sf"/>
</dbReference>
<evidence type="ECO:0000313" key="2">
    <source>
        <dbReference type="EMBL" id="GAA3721843.1"/>
    </source>
</evidence>
<dbReference type="InterPro" id="IPR000835">
    <property type="entry name" value="HTH_MarR-typ"/>
</dbReference>
<keyword evidence="3" id="KW-1185">Reference proteome</keyword>
<dbReference type="RefSeq" id="WP_425567194.1">
    <property type="nucleotide sequence ID" value="NZ_BAABBF010000010.1"/>
</dbReference>
<accession>A0ABP7ENN3</accession>
<organism evidence="2 3">
    <name type="scientific">Sphingomonas cynarae</name>
    <dbReference type="NCBI Taxonomy" id="930197"/>
    <lineage>
        <taxon>Bacteria</taxon>
        <taxon>Pseudomonadati</taxon>
        <taxon>Pseudomonadota</taxon>
        <taxon>Alphaproteobacteria</taxon>
        <taxon>Sphingomonadales</taxon>
        <taxon>Sphingomonadaceae</taxon>
        <taxon>Sphingomonas</taxon>
    </lineage>
</organism>
<feature type="domain" description="HTH marR-type" evidence="1">
    <location>
        <begin position="19"/>
        <end position="150"/>
    </location>
</feature>
<dbReference type="SMART" id="SM00347">
    <property type="entry name" value="HTH_MARR"/>
    <property type="match status" value="1"/>
</dbReference>
<reference evidence="3" key="1">
    <citation type="journal article" date="2019" name="Int. J. Syst. Evol. Microbiol.">
        <title>The Global Catalogue of Microorganisms (GCM) 10K type strain sequencing project: providing services to taxonomists for standard genome sequencing and annotation.</title>
        <authorList>
            <consortium name="The Broad Institute Genomics Platform"/>
            <consortium name="The Broad Institute Genome Sequencing Center for Infectious Disease"/>
            <person name="Wu L."/>
            <person name="Ma J."/>
        </authorList>
    </citation>
    <scope>NUCLEOTIDE SEQUENCE [LARGE SCALE GENOMIC DNA]</scope>
    <source>
        <strain evidence="3">JCM 17498</strain>
    </source>
</reference>
<name>A0ABP7ENN3_9SPHN</name>
<comment type="caution">
    <text evidence="2">The sequence shown here is derived from an EMBL/GenBank/DDBJ whole genome shotgun (WGS) entry which is preliminary data.</text>
</comment>
<dbReference type="InterPro" id="IPR036390">
    <property type="entry name" value="WH_DNA-bd_sf"/>
</dbReference>